<feature type="region of interest" description="Disordered" evidence="2">
    <location>
        <begin position="476"/>
        <end position="630"/>
    </location>
</feature>
<dbReference type="GO" id="GO:0005524">
    <property type="term" value="F:ATP binding"/>
    <property type="evidence" value="ECO:0007669"/>
    <property type="project" value="InterPro"/>
</dbReference>
<evidence type="ECO:0000313" key="4">
    <source>
        <dbReference type="EMBL" id="KZZ96587.1"/>
    </source>
</evidence>
<evidence type="ECO:0000256" key="1">
    <source>
        <dbReference type="ARBA" id="ARBA00022598"/>
    </source>
</evidence>
<dbReference type="Gene3D" id="3.30.470.30">
    <property type="entry name" value="DNA ligase/mRNA capping enzyme"/>
    <property type="match status" value="1"/>
</dbReference>
<organism evidence="4 5">
    <name type="scientific">Moelleriella libera RCEF 2490</name>
    <dbReference type="NCBI Taxonomy" id="1081109"/>
    <lineage>
        <taxon>Eukaryota</taxon>
        <taxon>Fungi</taxon>
        <taxon>Dikarya</taxon>
        <taxon>Ascomycota</taxon>
        <taxon>Pezizomycotina</taxon>
        <taxon>Sordariomycetes</taxon>
        <taxon>Hypocreomycetidae</taxon>
        <taxon>Hypocreales</taxon>
        <taxon>Clavicipitaceae</taxon>
        <taxon>Moelleriella</taxon>
    </lineage>
</organism>
<dbReference type="STRING" id="1081109.A0A168CH17"/>
<feature type="compositionally biased region" description="Low complexity" evidence="2">
    <location>
        <begin position="581"/>
        <end position="597"/>
    </location>
</feature>
<dbReference type="GO" id="GO:0006310">
    <property type="term" value="P:DNA recombination"/>
    <property type="evidence" value="ECO:0007669"/>
    <property type="project" value="InterPro"/>
</dbReference>
<accession>A0A168CH17</accession>
<dbReference type="GO" id="GO:0003910">
    <property type="term" value="F:DNA ligase (ATP) activity"/>
    <property type="evidence" value="ECO:0007669"/>
    <property type="project" value="InterPro"/>
</dbReference>
<feature type="domain" description="ATP-dependent DNA ligase family profile" evidence="3">
    <location>
        <begin position="179"/>
        <end position="319"/>
    </location>
</feature>
<feature type="compositionally biased region" description="Low complexity" evidence="2">
    <location>
        <begin position="497"/>
        <end position="508"/>
    </location>
</feature>
<keyword evidence="1 4" id="KW-0436">Ligase</keyword>
<keyword evidence="5" id="KW-1185">Reference proteome</keyword>
<reference evidence="4 5" key="1">
    <citation type="journal article" date="2016" name="Genome Biol. Evol.">
        <title>Divergent and convergent evolution of fungal pathogenicity.</title>
        <authorList>
            <person name="Shang Y."/>
            <person name="Xiao G."/>
            <person name="Zheng P."/>
            <person name="Cen K."/>
            <person name="Zhan S."/>
            <person name="Wang C."/>
        </authorList>
    </citation>
    <scope>NUCLEOTIDE SEQUENCE [LARGE SCALE GENOMIC DNA]</scope>
    <source>
        <strain evidence="4 5">RCEF 2490</strain>
    </source>
</reference>
<dbReference type="EMBL" id="AZGY01000007">
    <property type="protein sequence ID" value="KZZ96587.1"/>
    <property type="molecule type" value="Genomic_DNA"/>
</dbReference>
<dbReference type="SUPFAM" id="SSF56091">
    <property type="entry name" value="DNA ligase/mRNA capping enzyme, catalytic domain"/>
    <property type="match status" value="1"/>
</dbReference>
<gene>
    <name evidence="4" type="ORF">AAL_03816</name>
</gene>
<sequence length="794" mass="87851">MLKIQDDFAVAAQALQRLKGKDSRAQSTLANHNSIVSMKPRIGVKVGRQAWFKGRSIKHCLDIGCGRMSIEEKLDGEYCQIHVVVANGKPRVQIFSKSGKDSTEDRHKICDVIIKSLGIGRPACNVRRACILEAELLVYSDLEHKALPFHKLRKHVTRRGRLLGVDMDSPPRWYENLMVVYYDILLLDDQSMLHARHSERFKTLEKTIQCEPGRAELVKRTLVDFQRTTAASDLRKAFAAVIRAKGEGLVLKPDGPYFNFGSGHSRTSGFCIKLKKEYIGHFGDVGDFAVVGAGFNPSKAKSYRLSNVKWTTFYLGCLKNREHVRRWAAKPEFTVVCAVEMGQQMLKTFMMHGHGAPVPSDDNEATELHVPKGIQADAPLTVAFQNPPVVDLRCFSFDKPGNVGFWTPRFPAVSKIHFDRDYTDTVTFDELQEMAKEARATPDLDDSQENLEWVAKLEGADPRGHAVDALSQLTATTMPTPSPQRPSTPLSHALPFQERAGSSESSRSGGQGSLPLCANSLATPPATSPPPVSSPESPRPGNKRKFSSQESSPRKCRPSSIAVPVSSKSKRTPLQDVDVNASPCSSSRPAAATTSTHTCKHPGKSIVSTPPKEFEENEPPKADNCHEKASTSRKVHDCRVAVPSQPQTDGAKASSGCQFAGEDCHLFGATVLVLSVGLASSTEHIALLRAHGVAYTILDADTWVHEHGFGASLSDTPSRVVLLVDTVHKPKETKRALSSLERLRKTSPGKTRHWIAVYDWRVLRHLKTLEDENTRDKYFDGFDDPWRRWYCGII</sequence>
<dbReference type="PANTHER" id="PTHR45674">
    <property type="entry name" value="DNA LIGASE 1/3 FAMILY MEMBER"/>
    <property type="match status" value="1"/>
</dbReference>
<dbReference type="Proteomes" id="UP000078544">
    <property type="component" value="Unassembled WGS sequence"/>
</dbReference>
<dbReference type="Gene3D" id="2.40.50.140">
    <property type="entry name" value="Nucleic acid-binding proteins"/>
    <property type="match status" value="1"/>
</dbReference>
<dbReference type="GO" id="GO:0005634">
    <property type="term" value="C:nucleus"/>
    <property type="evidence" value="ECO:0007669"/>
    <property type="project" value="TreeGrafter"/>
</dbReference>
<dbReference type="GO" id="GO:1903461">
    <property type="term" value="P:Okazaki fragment processing involved in mitotic DNA replication"/>
    <property type="evidence" value="ECO:0007669"/>
    <property type="project" value="TreeGrafter"/>
</dbReference>
<dbReference type="GO" id="GO:0006281">
    <property type="term" value="P:DNA repair"/>
    <property type="evidence" value="ECO:0007669"/>
    <property type="project" value="InterPro"/>
</dbReference>
<dbReference type="InterPro" id="IPR012310">
    <property type="entry name" value="DNA_ligase_ATP-dep_cent"/>
</dbReference>
<dbReference type="PANTHER" id="PTHR45674:SF12">
    <property type="entry name" value="ATP DEPENDENT DNA LIGASE DOMAIN-CONTAINING PROTEIN"/>
    <property type="match status" value="1"/>
</dbReference>
<protein>
    <submittedName>
        <fullName evidence="4">DNA ligase, ATP-dependent, central</fullName>
    </submittedName>
</protein>
<evidence type="ECO:0000256" key="2">
    <source>
        <dbReference type="SAM" id="MobiDB-lite"/>
    </source>
</evidence>
<dbReference type="InterPro" id="IPR050191">
    <property type="entry name" value="ATP-dep_DNA_ligase"/>
</dbReference>
<comment type="caution">
    <text evidence="4">The sequence shown here is derived from an EMBL/GenBank/DDBJ whole genome shotgun (WGS) entry which is preliminary data.</text>
</comment>
<dbReference type="InterPro" id="IPR012340">
    <property type="entry name" value="NA-bd_OB-fold"/>
</dbReference>
<dbReference type="GO" id="GO:0005739">
    <property type="term" value="C:mitochondrion"/>
    <property type="evidence" value="ECO:0007669"/>
    <property type="project" value="TreeGrafter"/>
</dbReference>
<feature type="compositionally biased region" description="Basic and acidic residues" evidence="2">
    <location>
        <begin position="612"/>
        <end position="630"/>
    </location>
</feature>
<evidence type="ECO:0000313" key="5">
    <source>
        <dbReference type="Proteomes" id="UP000078544"/>
    </source>
</evidence>
<dbReference type="PROSITE" id="PS50160">
    <property type="entry name" value="DNA_LIGASE_A3"/>
    <property type="match status" value="1"/>
</dbReference>
<evidence type="ECO:0000259" key="3">
    <source>
        <dbReference type="PROSITE" id="PS50160"/>
    </source>
</evidence>
<dbReference type="OrthoDB" id="2160351at2759"/>
<dbReference type="AlphaFoldDB" id="A0A168CH17"/>
<name>A0A168CH17_9HYPO</name>
<proteinExistence type="predicted"/>
<dbReference type="Pfam" id="PF01068">
    <property type="entry name" value="DNA_ligase_A_M"/>
    <property type="match status" value="1"/>
</dbReference>